<feature type="compositionally biased region" description="Acidic residues" evidence="1">
    <location>
        <begin position="8"/>
        <end position="18"/>
    </location>
</feature>
<gene>
    <name evidence="2" type="ORF">HAX54_003538</name>
</gene>
<name>A0ABS8RTL3_DATST</name>
<organism evidence="2 3">
    <name type="scientific">Datura stramonium</name>
    <name type="common">Jimsonweed</name>
    <name type="synonym">Common thornapple</name>
    <dbReference type="NCBI Taxonomy" id="4076"/>
    <lineage>
        <taxon>Eukaryota</taxon>
        <taxon>Viridiplantae</taxon>
        <taxon>Streptophyta</taxon>
        <taxon>Embryophyta</taxon>
        <taxon>Tracheophyta</taxon>
        <taxon>Spermatophyta</taxon>
        <taxon>Magnoliopsida</taxon>
        <taxon>eudicotyledons</taxon>
        <taxon>Gunneridae</taxon>
        <taxon>Pentapetalae</taxon>
        <taxon>asterids</taxon>
        <taxon>lamiids</taxon>
        <taxon>Solanales</taxon>
        <taxon>Solanaceae</taxon>
        <taxon>Solanoideae</taxon>
        <taxon>Datureae</taxon>
        <taxon>Datura</taxon>
    </lineage>
</organism>
<evidence type="ECO:0000313" key="3">
    <source>
        <dbReference type="Proteomes" id="UP000823775"/>
    </source>
</evidence>
<evidence type="ECO:0000313" key="2">
    <source>
        <dbReference type="EMBL" id="MCD7450120.1"/>
    </source>
</evidence>
<feature type="non-terminal residue" evidence="2">
    <location>
        <position position="104"/>
    </location>
</feature>
<proteinExistence type="predicted"/>
<reference evidence="2 3" key="1">
    <citation type="journal article" date="2021" name="BMC Genomics">
        <title>Datura genome reveals duplications of psychoactive alkaloid biosynthetic genes and high mutation rate following tissue culture.</title>
        <authorList>
            <person name="Rajewski A."/>
            <person name="Carter-House D."/>
            <person name="Stajich J."/>
            <person name="Litt A."/>
        </authorList>
    </citation>
    <scope>NUCLEOTIDE SEQUENCE [LARGE SCALE GENOMIC DNA]</scope>
    <source>
        <strain evidence="2">AR-01</strain>
    </source>
</reference>
<comment type="caution">
    <text evidence="2">The sequence shown here is derived from an EMBL/GenBank/DDBJ whole genome shotgun (WGS) entry which is preliminary data.</text>
</comment>
<keyword evidence="3" id="KW-1185">Reference proteome</keyword>
<feature type="region of interest" description="Disordered" evidence="1">
    <location>
        <begin position="1"/>
        <end position="63"/>
    </location>
</feature>
<protein>
    <submittedName>
        <fullName evidence="2">Uncharacterized protein</fullName>
    </submittedName>
</protein>
<dbReference type="Proteomes" id="UP000823775">
    <property type="component" value="Unassembled WGS sequence"/>
</dbReference>
<accession>A0ABS8RTL3</accession>
<feature type="compositionally biased region" description="Polar residues" evidence="1">
    <location>
        <begin position="44"/>
        <end position="63"/>
    </location>
</feature>
<sequence length="104" mass="11326">MARRDSDLDSESLEESENEHEIGIIQSSTEKVSAPALTEGTVMETDSLNVPSKSGQELENSGGTITETVPSYLILSLKITVKPCRIQIGLWLCKKSSTNSKEAR</sequence>
<dbReference type="EMBL" id="JACEIK010000116">
    <property type="protein sequence ID" value="MCD7450120.1"/>
    <property type="molecule type" value="Genomic_DNA"/>
</dbReference>
<evidence type="ECO:0000256" key="1">
    <source>
        <dbReference type="SAM" id="MobiDB-lite"/>
    </source>
</evidence>